<dbReference type="SUPFAM" id="SSF103473">
    <property type="entry name" value="MFS general substrate transporter"/>
    <property type="match status" value="1"/>
</dbReference>
<reference evidence="8 9" key="1">
    <citation type="submission" date="2019-03" db="EMBL/GenBank/DDBJ databases">
        <authorList>
            <person name="Kim M.K.M."/>
        </authorList>
    </citation>
    <scope>NUCLEOTIDE SEQUENCE [LARGE SCALE GENOMIC DNA]</scope>
    <source>
        <strain evidence="8 9">18JY21-1</strain>
    </source>
</reference>
<feature type="domain" description="Major facilitator superfamily (MFS) profile" evidence="7">
    <location>
        <begin position="17"/>
        <end position="404"/>
    </location>
</feature>
<feature type="transmembrane region" description="Helical" evidence="6">
    <location>
        <begin position="20"/>
        <end position="38"/>
    </location>
</feature>
<evidence type="ECO:0000256" key="1">
    <source>
        <dbReference type="ARBA" id="ARBA00004651"/>
    </source>
</evidence>
<name>A0A4R4EN16_9BACL</name>
<evidence type="ECO:0000313" key="8">
    <source>
        <dbReference type="EMBL" id="TCZ79891.1"/>
    </source>
</evidence>
<evidence type="ECO:0000256" key="3">
    <source>
        <dbReference type="ARBA" id="ARBA00022692"/>
    </source>
</evidence>
<feature type="transmembrane region" description="Helical" evidence="6">
    <location>
        <begin position="286"/>
        <end position="303"/>
    </location>
</feature>
<proteinExistence type="predicted"/>
<comment type="caution">
    <text evidence="8">The sequence shown here is derived from an EMBL/GenBank/DDBJ whole genome shotgun (WGS) entry which is preliminary data.</text>
</comment>
<dbReference type="Proteomes" id="UP000295418">
    <property type="component" value="Unassembled WGS sequence"/>
</dbReference>
<feature type="transmembrane region" description="Helical" evidence="6">
    <location>
        <begin position="140"/>
        <end position="162"/>
    </location>
</feature>
<gene>
    <name evidence="8" type="ORF">E0485_03200</name>
</gene>
<feature type="transmembrane region" description="Helical" evidence="6">
    <location>
        <begin position="182"/>
        <end position="200"/>
    </location>
</feature>
<dbReference type="InterPro" id="IPR020846">
    <property type="entry name" value="MFS_dom"/>
</dbReference>
<dbReference type="Pfam" id="PF07690">
    <property type="entry name" value="MFS_1"/>
    <property type="match status" value="2"/>
</dbReference>
<evidence type="ECO:0000256" key="5">
    <source>
        <dbReference type="ARBA" id="ARBA00023136"/>
    </source>
</evidence>
<feature type="transmembrane region" description="Helical" evidence="6">
    <location>
        <begin position="256"/>
        <end position="274"/>
    </location>
</feature>
<evidence type="ECO:0000256" key="6">
    <source>
        <dbReference type="SAM" id="Phobius"/>
    </source>
</evidence>
<dbReference type="PANTHER" id="PTHR23520">
    <property type="entry name" value="TRANSPORTER, PUTATIVE (AFU_ORTHOLOGUE AFUA_3G04000)-RELATED"/>
    <property type="match status" value="1"/>
</dbReference>
<feature type="transmembrane region" description="Helical" evidence="6">
    <location>
        <begin position="106"/>
        <end position="128"/>
    </location>
</feature>
<dbReference type="RefSeq" id="WP_132416536.1">
    <property type="nucleotide sequence ID" value="NZ_SKFG01000002.1"/>
</dbReference>
<keyword evidence="3 6" id="KW-0812">Transmembrane</keyword>
<protein>
    <submittedName>
        <fullName evidence="8">MFS transporter</fullName>
    </submittedName>
</protein>
<dbReference type="GO" id="GO:0005886">
    <property type="term" value="C:plasma membrane"/>
    <property type="evidence" value="ECO:0007669"/>
    <property type="project" value="UniProtKB-SubCell"/>
</dbReference>
<evidence type="ECO:0000256" key="4">
    <source>
        <dbReference type="ARBA" id="ARBA00022989"/>
    </source>
</evidence>
<comment type="subcellular location">
    <subcellularLocation>
        <location evidence="1">Cell membrane</location>
        <topology evidence="1">Multi-pass membrane protein</topology>
    </subcellularLocation>
</comment>
<feature type="transmembrane region" description="Helical" evidence="6">
    <location>
        <begin position="376"/>
        <end position="400"/>
    </location>
</feature>
<keyword evidence="9" id="KW-1185">Reference proteome</keyword>
<keyword evidence="2" id="KW-0813">Transport</keyword>
<dbReference type="EMBL" id="SKFG01000002">
    <property type="protein sequence ID" value="TCZ79891.1"/>
    <property type="molecule type" value="Genomic_DNA"/>
</dbReference>
<dbReference type="Gene3D" id="1.20.1250.20">
    <property type="entry name" value="MFS general substrate transporter like domains"/>
    <property type="match status" value="1"/>
</dbReference>
<dbReference type="AlphaFoldDB" id="A0A4R4EN16"/>
<feature type="transmembrane region" description="Helical" evidence="6">
    <location>
        <begin position="348"/>
        <end position="370"/>
    </location>
</feature>
<evidence type="ECO:0000313" key="9">
    <source>
        <dbReference type="Proteomes" id="UP000295418"/>
    </source>
</evidence>
<dbReference type="GO" id="GO:0022857">
    <property type="term" value="F:transmembrane transporter activity"/>
    <property type="evidence" value="ECO:0007669"/>
    <property type="project" value="InterPro"/>
</dbReference>
<dbReference type="InterPro" id="IPR011701">
    <property type="entry name" value="MFS"/>
</dbReference>
<feature type="transmembrane region" description="Helical" evidence="6">
    <location>
        <begin position="50"/>
        <end position="70"/>
    </location>
</feature>
<keyword evidence="4 6" id="KW-1133">Transmembrane helix</keyword>
<organism evidence="8 9">
    <name type="scientific">Paenibacillus albiflavus</name>
    <dbReference type="NCBI Taxonomy" id="2545760"/>
    <lineage>
        <taxon>Bacteria</taxon>
        <taxon>Bacillati</taxon>
        <taxon>Bacillota</taxon>
        <taxon>Bacilli</taxon>
        <taxon>Bacillales</taxon>
        <taxon>Paenibacillaceae</taxon>
        <taxon>Paenibacillus</taxon>
    </lineage>
</organism>
<dbReference type="InterPro" id="IPR036259">
    <property type="entry name" value="MFS_trans_sf"/>
</dbReference>
<dbReference type="PROSITE" id="PS50850">
    <property type="entry name" value="MFS"/>
    <property type="match status" value="1"/>
</dbReference>
<feature type="transmembrane region" description="Helical" evidence="6">
    <location>
        <begin position="82"/>
        <end position="100"/>
    </location>
</feature>
<evidence type="ECO:0000256" key="2">
    <source>
        <dbReference type="ARBA" id="ARBA00022448"/>
    </source>
</evidence>
<accession>A0A4R4EN16</accession>
<feature type="transmembrane region" description="Helical" evidence="6">
    <location>
        <begin position="221"/>
        <end position="244"/>
    </location>
</feature>
<dbReference type="PANTHER" id="PTHR23520:SF5">
    <property type="entry name" value="TRANSPORTER, PUTATIVE (AFU_ORTHOLOGUE AFUA_3G04000)-RELATED"/>
    <property type="match status" value="1"/>
</dbReference>
<sequence>MNQTSNWLPFFKQSHPSIKLILLWNLLFCLGQGIYLALYNLYLNVITSDYDLGAIVTTTYVCYAIFSIVAGTMADRMGTKKTVLIGLIILVIGLLGSVVVHTTIALFVWSVFMGIGQAFTVVIFVPLLTEYSKSEQRTRLFSLAFGSGTFALFIGTASSGIISDQLKTHFTLLTEDSLRIALLLSILFIMLSCIPLWFVSGFKQTKAASEKRSIPKQSYGVITRFGIIKFVDGIAIGLVIPFMSLFLTNRYLLEPSMISSVLAAGTFGTMIMMFLNPRMTTKFGDLKSLVIYQAIGIPCLFILGIFTNLWFTAACFFLFRSMYYSMLPIQSKFMMDKVHIQIRGLTNSIGFMMSTISTGLASSLHMYLVVSLGDRYGYMLIFMLSAIAMSISIAYFYYTFKRKEVSSHRSDSLSSVRIKSSESRSL</sequence>
<dbReference type="OrthoDB" id="2860858at2"/>
<evidence type="ECO:0000259" key="7">
    <source>
        <dbReference type="PROSITE" id="PS50850"/>
    </source>
</evidence>
<keyword evidence="5 6" id="KW-0472">Membrane</keyword>